<comment type="caution">
    <text evidence="1">The sequence shown here is derived from an EMBL/GenBank/DDBJ whole genome shotgun (WGS) entry which is preliminary data.</text>
</comment>
<organism evidence="1 2">
    <name type="scientific">Peptoniphilus hominis</name>
    <name type="common">ex Hitch et al. 2025</name>
    <dbReference type="NCBI Taxonomy" id="3133174"/>
    <lineage>
        <taxon>Bacteria</taxon>
        <taxon>Bacillati</taxon>
        <taxon>Bacillota</taxon>
        <taxon>Tissierellia</taxon>
        <taxon>Tissierellales</taxon>
        <taxon>Peptoniphilaceae</taxon>
        <taxon>Peptoniphilus</taxon>
    </lineage>
</organism>
<proteinExistence type="predicted"/>
<dbReference type="Pfam" id="PF02924">
    <property type="entry name" value="HDPD"/>
    <property type="match status" value="1"/>
</dbReference>
<dbReference type="EMBL" id="JBBMFO010000001">
    <property type="protein sequence ID" value="MEQ2400144.1"/>
    <property type="molecule type" value="Genomic_DNA"/>
</dbReference>
<sequence length="124" mass="13561">MDNLYAKVGEFKADNLINDIAITPVTKSAKIKKASKLERGTILSKDAKGYYKKFNGAGSGESAEKPDCILADDVDNPDEDVFAVAYATGMFNRKVLIFDGELSEAAEEILREKGIILKDNVEVK</sequence>
<dbReference type="RefSeq" id="WP_349169819.1">
    <property type="nucleotide sequence ID" value="NZ_JBBMFO010000001.1"/>
</dbReference>
<dbReference type="InterPro" id="IPR004195">
    <property type="entry name" value="Head_decoration_D"/>
</dbReference>
<keyword evidence="2" id="KW-1185">Reference proteome</keyword>
<gene>
    <name evidence="1" type="ORF">WMO19_00845</name>
</gene>
<name>A0ABV1CBE5_9FIRM</name>
<reference evidence="1 2" key="1">
    <citation type="submission" date="2024-03" db="EMBL/GenBank/DDBJ databases">
        <title>Human intestinal bacterial collection.</title>
        <authorList>
            <person name="Pauvert C."/>
            <person name="Hitch T.C.A."/>
            <person name="Clavel T."/>
        </authorList>
    </citation>
    <scope>NUCLEOTIDE SEQUENCE [LARGE SCALE GENOMIC DNA]</scope>
    <source>
        <strain evidence="1 2">CLA-SR-H025</strain>
    </source>
</reference>
<accession>A0ABV1CBE5</accession>
<protein>
    <submittedName>
        <fullName evidence="1">Head decoration protein</fullName>
    </submittedName>
</protein>
<dbReference type="Proteomes" id="UP001447979">
    <property type="component" value="Unassembled WGS sequence"/>
</dbReference>
<evidence type="ECO:0000313" key="2">
    <source>
        <dbReference type="Proteomes" id="UP001447979"/>
    </source>
</evidence>
<evidence type="ECO:0000313" key="1">
    <source>
        <dbReference type="EMBL" id="MEQ2400144.1"/>
    </source>
</evidence>